<evidence type="ECO:0000259" key="7">
    <source>
        <dbReference type="Pfam" id="PF11728"/>
    </source>
</evidence>
<evidence type="ECO:0000256" key="4">
    <source>
        <dbReference type="ARBA" id="ARBA00022989"/>
    </source>
</evidence>
<dbReference type="InterPro" id="IPR021062">
    <property type="entry name" value="ArAE_1_C"/>
</dbReference>
<keyword evidence="3 6" id="KW-0812">Transmembrane</keyword>
<name>A0ABZ2N3P2_9BACI</name>
<gene>
    <name evidence="8" type="ORF">WDJ61_11900</name>
</gene>
<sequence length="329" mass="38179">MFKIGYRTIKTAIGTALAIMISQWMGLENFVSAGIITILCIQNTKKKSLQAAWSRFLACTIAMVFCALFFEGIAYHPLVIGLLLLFFIPTTVSLGLKEGIVSSSVIILHIFSDGHISKENILNEFGIITVGMGIALFMNLYMPSLEEKLYQLQEKIEENFYTIFHEITLYLRDNDHIWDGKEITETANLLKEGKMLAYQDIENHFLREEKLFYSYFNMREKQFEKIEHILWIVTSLSHQVHQAHIIADFMEDLSTNIHPGNTVQLSLQKLQRMKAEFEQMELPTTREEFEARAALFQFVREMEQYLLIKSSFKGMKKRKKTVYTRKAQA</sequence>
<comment type="subcellular location">
    <subcellularLocation>
        <location evidence="1">Cell membrane</location>
        <topology evidence="1">Multi-pass membrane protein</topology>
    </subcellularLocation>
</comment>
<feature type="domain" description="Putative aromatic acid exporter C-terminal" evidence="7">
    <location>
        <begin position="146"/>
        <end position="310"/>
    </location>
</feature>
<dbReference type="Pfam" id="PF06081">
    <property type="entry name" value="ArAE_1"/>
    <property type="match status" value="1"/>
</dbReference>
<protein>
    <submittedName>
        <fullName evidence="8">Aromatic acid exporter family protein</fullName>
    </submittedName>
</protein>
<reference evidence="8 9" key="1">
    <citation type="submission" date="2024-02" db="EMBL/GenBank/DDBJ databases">
        <title>Seven novel Bacillus-like species.</title>
        <authorList>
            <person name="Liu G."/>
        </authorList>
    </citation>
    <scope>NUCLEOTIDE SEQUENCE [LARGE SCALE GENOMIC DNA]</scope>
    <source>
        <strain evidence="8 9">FJAT-52991</strain>
    </source>
</reference>
<keyword evidence="4 6" id="KW-1133">Transmembrane helix</keyword>
<feature type="transmembrane region" description="Helical" evidence="6">
    <location>
        <begin position="121"/>
        <end position="142"/>
    </location>
</feature>
<feature type="transmembrane region" description="Helical" evidence="6">
    <location>
        <begin position="52"/>
        <end position="70"/>
    </location>
</feature>
<dbReference type="Gene3D" id="1.20.120.940">
    <property type="entry name" value="Putative aromatic acid exporter, C-terminal domain"/>
    <property type="match status" value="1"/>
</dbReference>
<organism evidence="8 9">
    <name type="scientific">Bacillus kandeliae</name>
    <dbReference type="NCBI Taxonomy" id="3129297"/>
    <lineage>
        <taxon>Bacteria</taxon>
        <taxon>Bacillati</taxon>
        <taxon>Bacillota</taxon>
        <taxon>Bacilli</taxon>
        <taxon>Bacillales</taxon>
        <taxon>Bacillaceae</taxon>
        <taxon>Bacillus</taxon>
    </lineage>
</organism>
<dbReference type="PANTHER" id="PTHR40064">
    <property type="entry name" value="MEMBRANE PROTEIN-RELATED"/>
    <property type="match status" value="1"/>
</dbReference>
<evidence type="ECO:0000256" key="2">
    <source>
        <dbReference type="ARBA" id="ARBA00022475"/>
    </source>
</evidence>
<dbReference type="RefSeq" id="WP_338749979.1">
    <property type="nucleotide sequence ID" value="NZ_CP147404.1"/>
</dbReference>
<feature type="transmembrane region" description="Helical" evidence="6">
    <location>
        <begin position="76"/>
        <end position="96"/>
    </location>
</feature>
<evidence type="ECO:0000313" key="8">
    <source>
        <dbReference type="EMBL" id="WXB91965.1"/>
    </source>
</evidence>
<dbReference type="Pfam" id="PF11728">
    <property type="entry name" value="ArAE_1_C"/>
    <property type="match status" value="1"/>
</dbReference>
<dbReference type="InterPro" id="IPR052984">
    <property type="entry name" value="UPF0421"/>
</dbReference>
<evidence type="ECO:0000256" key="1">
    <source>
        <dbReference type="ARBA" id="ARBA00004651"/>
    </source>
</evidence>
<dbReference type="InterPro" id="IPR010343">
    <property type="entry name" value="ArAE_1"/>
</dbReference>
<keyword evidence="9" id="KW-1185">Reference proteome</keyword>
<evidence type="ECO:0000256" key="6">
    <source>
        <dbReference type="SAM" id="Phobius"/>
    </source>
</evidence>
<dbReference type="InterPro" id="IPR038323">
    <property type="entry name" value="ArAE_1_C_sf"/>
</dbReference>
<keyword evidence="5 6" id="KW-0472">Membrane</keyword>
<evidence type="ECO:0000256" key="5">
    <source>
        <dbReference type="ARBA" id="ARBA00023136"/>
    </source>
</evidence>
<dbReference type="Proteomes" id="UP001387364">
    <property type="component" value="Chromosome"/>
</dbReference>
<accession>A0ABZ2N3P2</accession>
<dbReference type="PANTHER" id="PTHR40064:SF1">
    <property type="entry name" value="MEMBRANE PROTEIN"/>
    <property type="match status" value="1"/>
</dbReference>
<evidence type="ECO:0000256" key="3">
    <source>
        <dbReference type="ARBA" id="ARBA00022692"/>
    </source>
</evidence>
<evidence type="ECO:0000313" key="9">
    <source>
        <dbReference type="Proteomes" id="UP001387364"/>
    </source>
</evidence>
<dbReference type="EMBL" id="CP147404">
    <property type="protein sequence ID" value="WXB91965.1"/>
    <property type="molecule type" value="Genomic_DNA"/>
</dbReference>
<keyword evidence="2" id="KW-1003">Cell membrane</keyword>
<proteinExistence type="predicted"/>